<evidence type="ECO:0000256" key="1">
    <source>
        <dbReference type="SAM" id="MobiDB-lite"/>
    </source>
</evidence>
<organism evidence="2 3">
    <name type="scientific">Lujinxingia vulgaris</name>
    <dbReference type="NCBI Taxonomy" id="2600176"/>
    <lineage>
        <taxon>Bacteria</taxon>
        <taxon>Deltaproteobacteria</taxon>
        <taxon>Bradymonadales</taxon>
        <taxon>Lujinxingiaceae</taxon>
        <taxon>Lujinxingia</taxon>
    </lineage>
</organism>
<gene>
    <name evidence="2" type="ORF">FRC98_05560</name>
</gene>
<sequence>MRRCSAPRLRWDGWGERGHRRTRKDRRRRAARRRGGVAPGCGPGGAGLGGGRPPTACCRGRGQDQRAR</sequence>
<dbReference type="EMBL" id="VOSM01000002">
    <property type="protein sequence ID" value="TXD38642.1"/>
    <property type="molecule type" value="Genomic_DNA"/>
</dbReference>
<evidence type="ECO:0000313" key="2">
    <source>
        <dbReference type="EMBL" id="TXD38642.1"/>
    </source>
</evidence>
<comment type="caution">
    <text evidence="2">The sequence shown here is derived from an EMBL/GenBank/DDBJ whole genome shotgun (WGS) entry which is preliminary data.</text>
</comment>
<feature type="compositionally biased region" description="Basic residues" evidence="1">
    <location>
        <begin position="18"/>
        <end position="35"/>
    </location>
</feature>
<feature type="compositionally biased region" description="Gly residues" evidence="1">
    <location>
        <begin position="37"/>
        <end position="52"/>
    </location>
</feature>
<proteinExistence type="predicted"/>
<reference evidence="2 3" key="1">
    <citation type="submission" date="2019-08" db="EMBL/GenBank/DDBJ databases">
        <title>Bradymonadales sp. TMQ4.</title>
        <authorList>
            <person name="Liang Q."/>
        </authorList>
    </citation>
    <scope>NUCLEOTIDE SEQUENCE [LARGE SCALE GENOMIC DNA]</scope>
    <source>
        <strain evidence="2 3">TMQ4</strain>
    </source>
</reference>
<name>A0A5C6X9R6_9DELT</name>
<evidence type="ECO:0000313" key="3">
    <source>
        <dbReference type="Proteomes" id="UP000321412"/>
    </source>
</evidence>
<dbReference type="Proteomes" id="UP000321412">
    <property type="component" value="Unassembled WGS sequence"/>
</dbReference>
<dbReference type="AlphaFoldDB" id="A0A5C6X9R6"/>
<feature type="region of interest" description="Disordered" evidence="1">
    <location>
        <begin position="1"/>
        <end position="68"/>
    </location>
</feature>
<accession>A0A5C6X9R6</accession>
<keyword evidence="3" id="KW-1185">Reference proteome</keyword>
<protein>
    <submittedName>
        <fullName evidence="2">Uncharacterized protein</fullName>
    </submittedName>
</protein>